<name>A0A0R3RH90_9BILA</name>
<evidence type="ECO:0000313" key="1">
    <source>
        <dbReference type="Proteomes" id="UP000050640"/>
    </source>
</evidence>
<dbReference type="WBParaSite" id="EEL_0000080201-mRNA-1">
    <property type="protein sequence ID" value="EEL_0000080201-mRNA-1"/>
    <property type="gene ID" value="EEL_0000080201"/>
</dbReference>
<dbReference type="Proteomes" id="UP000050640">
    <property type="component" value="Unplaced"/>
</dbReference>
<evidence type="ECO:0000313" key="2">
    <source>
        <dbReference type="WBParaSite" id="EEL_0000080201-mRNA-1"/>
    </source>
</evidence>
<keyword evidence="1" id="KW-1185">Reference proteome</keyword>
<proteinExistence type="predicted"/>
<sequence length="147" mass="16833">MAAHRKFTFENPEDSYWNSSDFIDIPVDSSSTNAAAARAALDHLFESKFLFDNSDSWSNAGNESQSTVESPTNQNLRNESADVFKTIEDLEPSSTFVQFRSLFMEDQPLDSRSKTKTSYEFWNSLIPSITDSSDEVFLFWTCFFFLI</sequence>
<reference evidence="2" key="1">
    <citation type="submission" date="2017-02" db="UniProtKB">
        <authorList>
            <consortium name="WormBaseParasite"/>
        </authorList>
    </citation>
    <scope>IDENTIFICATION</scope>
</reference>
<protein>
    <submittedName>
        <fullName evidence="2">Uncharacterized protein</fullName>
    </submittedName>
</protein>
<organism evidence="1 2">
    <name type="scientific">Elaeophora elaphi</name>
    <dbReference type="NCBI Taxonomy" id="1147741"/>
    <lineage>
        <taxon>Eukaryota</taxon>
        <taxon>Metazoa</taxon>
        <taxon>Ecdysozoa</taxon>
        <taxon>Nematoda</taxon>
        <taxon>Chromadorea</taxon>
        <taxon>Rhabditida</taxon>
        <taxon>Spirurina</taxon>
        <taxon>Spiruromorpha</taxon>
        <taxon>Filarioidea</taxon>
        <taxon>Onchocercidae</taxon>
        <taxon>Elaeophora</taxon>
    </lineage>
</organism>
<accession>A0A0R3RH90</accession>
<dbReference type="STRING" id="1147741.A0A0R3RH90"/>
<dbReference type="AlphaFoldDB" id="A0A0R3RH90"/>